<dbReference type="SUPFAM" id="SSF52540">
    <property type="entry name" value="P-loop containing nucleoside triphosphate hydrolases"/>
    <property type="match status" value="1"/>
</dbReference>
<comment type="subunit">
    <text evidence="2">Heterodimer of SbcC and SbcD.</text>
</comment>
<accession>A0ABW0GIJ7</accession>
<dbReference type="InterPro" id="IPR027417">
    <property type="entry name" value="P-loop_NTPase"/>
</dbReference>
<dbReference type="RefSeq" id="WP_340266316.1">
    <property type="nucleotide sequence ID" value="NZ_JBBEOG010000001.1"/>
</dbReference>
<dbReference type="Gene3D" id="3.40.50.300">
    <property type="entry name" value="P-loop containing nucleotide triphosphate hydrolases"/>
    <property type="match status" value="2"/>
</dbReference>
<feature type="compositionally biased region" description="Basic and acidic residues" evidence="4">
    <location>
        <begin position="90"/>
        <end position="101"/>
    </location>
</feature>
<comment type="similarity">
    <text evidence="1">Belongs to the SMC family. SbcC subfamily.</text>
</comment>
<keyword evidence="7" id="KW-1185">Reference proteome</keyword>
<evidence type="ECO:0000313" key="7">
    <source>
        <dbReference type="Proteomes" id="UP001596122"/>
    </source>
</evidence>
<proteinExistence type="inferred from homology"/>
<gene>
    <name evidence="6" type="ORF">ACFPJ6_01565</name>
</gene>
<evidence type="ECO:0000256" key="4">
    <source>
        <dbReference type="SAM" id="MobiDB-lite"/>
    </source>
</evidence>
<feature type="region of interest" description="Disordered" evidence="4">
    <location>
        <begin position="90"/>
        <end position="111"/>
    </location>
</feature>
<dbReference type="Proteomes" id="UP001596122">
    <property type="component" value="Unassembled WGS sequence"/>
</dbReference>
<dbReference type="EMBL" id="JBHSLD010000001">
    <property type="protein sequence ID" value="MFC5379469.1"/>
    <property type="molecule type" value="Genomic_DNA"/>
</dbReference>
<feature type="domain" description="Rad50/SbcC-type AAA" evidence="5">
    <location>
        <begin position="5"/>
        <end position="188"/>
    </location>
</feature>
<evidence type="ECO:0000256" key="1">
    <source>
        <dbReference type="ARBA" id="ARBA00006930"/>
    </source>
</evidence>
<sequence>MRPHRLRVTAFGPFPGRVEVDLDELSSGGPFLLHGPTGAGKTSLLDAIGFALFGRVPGARGQKQLRSHHAAPEQRTEVELWASLGDRAVHITRTPDQERPKTRGSGTTKDRASVAVEVARDLAGLERGDLVARWTGVQEANDELQQLVGMSHEQFFQVVVLPQGQFAQFLRATDDDRAAVLRRLFDTARFGAVEQRLKERARTLEQRCADAARACEVAAAHVSAHAGLSDEGPPDADRSGWGLDLLAAAGRLEAAADAAASSAAAKEATARAALELAREAADLLDARHAASSALAALEADGDQAEADRLALAAADRAAPVAGLHAAAVAATTAVAERRALAQEAIEVVRGTGAGDGSPAWVLPTEIDGEAWQALVDEVAERVRTAVAGAERLAGLGADLERLTHLVAGRGARDGAVAAARRDADHRRRALEGLPARVRAVQRERETAVQLAAGASQAEVEAARYARADRLLDELLEQVGAVADAERAELDARAAARAAESRYDAVREGRLRGMAAELATSLTAGEPCAVCGATEHPAPARPGPEPVDAGTERVARAAADDARAVADRVTGQLADARSSAERTRAALAEALAPDGEDDAVPALTDLVAPEGATGLDALRAEVARRSTAALARGEECRAAQVLVAHCGERLAALDAEEGELREGHEAARHAEQHAVHEAATAESEASRLAAGLATDLGVDGVPAEGSGAPVEAETLVRVGEALEEARTSAADEEGRADSALTALHDLASAAGRERAARAHARTAAHDHGWEEPAEAAAAARPAPWCDTTRARLEDRDRRCAEERRRLTDADARLTDLLGPEVFDAADAADGGDGPGEVLAAARSCASEVPVHEAALVAAGRARREADSADARAADRHAALRVSVPRLVEAERAVGPLRETAREARRLADLCSGSNDKGIPLSTYVLAAHLEHVVSAANVRLGRMSDGRYALEHVDEGEDRRRRAGLGLAVLDGWTGTRRPAGTLSGGETFLASLALALGLSDVVTAEAGGTRVDALFVDEGFGTLDPEALDRAMDVLDGLREHGRVVGIVSHVDELRRRLPTQLHVHRGRDGSSVEVLTAALPG</sequence>
<dbReference type="Pfam" id="PF13558">
    <property type="entry name" value="SbcC_Walker_B"/>
    <property type="match status" value="1"/>
</dbReference>
<protein>
    <recommendedName>
        <fullName evidence="3">Nuclease SbcCD subunit C</fullName>
    </recommendedName>
</protein>
<evidence type="ECO:0000259" key="5">
    <source>
        <dbReference type="Pfam" id="PF13476"/>
    </source>
</evidence>
<evidence type="ECO:0000256" key="3">
    <source>
        <dbReference type="ARBA" id="ARBA00013368"/>
    </source>
</evidence>
<dbReference type="Pfam" id="PF13476">
    <property type="entry name" value="AAA_23"/>
    <property type="match status" value="1"/>
</dbReference>
<organism evidence="6 7">
    <name type="scientific">Aquipuribacter nitratireducens</name>
    <dbReference type="NCBI Taxonomy" id="650104"/>
    <lineage>
        <taxon>Bacteria</taxon>
        <taxon>Bacillati</taxon>
        <taxon>Actinomycetota</taxon>
        <taxon>Actinomycetes</taxon>
        <taxon>Micrococcales</taxon>
        <taxon>Intrasporangiaceae</taxon>
        <taxon>Aquipuribacter</taxon>
    </lineage>
</organism>
<dbReference type="PANTHER" id="PTHR32114">
    <property type="entry name" value="ABC TRANSPORTER ABCH.3"/>
    <property type="match status" value="1"/>
</dbReference>
<name>A0ABW0GIJ7_9MICO</name>
<evidence type="ECO:0000313" key="6">
    <source>
        <dbReference type="EMBL" id="MFC5379469.1"/>
    </source>
</evidence>
<dbReference type="PANTHER" id="PTHR32114:SF2">
    <property type="entry name" value="ABC TRANSPORTER ABCH.3"/>
    <property type="match status" value="1"/>
</dbReference>
<evidence type="ECO:0000256" key="2">
    <source>
        <dbReference type="ARBA" id="ARBA00011322"/>
    </source>
</evidence>
<comment type="caution">
    <text evidence="6">The sequence shown here is derived from an EMBL/GenBank/DDBJ whole genome shotgun (WGS) entry which is preliminary data.</text>
</comment>
<dbReference type="InterPro" id="IPR038729">
    <property type="entry name" value="Rad50/SbcC_AAA"/>
</dbReference>
<reference evidence="7" key="1">
    <citation type="journal article" date="2019" name="Int. J. Syst. Evol. Microbiol.">
        <title>The Global Catalogue of Microorganisms (GCM) 10K type strain sequencing project: providing services to taxonomists for standard genome sequencing and annotation.</title>
        <authorList>
            <consortium name="The Broad Institute Genomics Platform"/>
            <consortium name="The Broad Institute Genome Sequencing Center for Infectious Disease"/>
            <person name="Wu L."/>
            <person name="Ma J."/>
        </authorList>
    </citation>
    <scope>NUCLEOTIDE SEQUENCE [LARGE SCALE GENOMIC DNA]</scope>
    <source>
        <strain evidence="7">CCUG 43114</strain>
    </source>
</reference>